<dbReference type="Pfam" id="PF04199">
    <property type="entry name" value="Cyclase"/>
    <property type="match status" value="1"/>
</dbReference>
<dbReference type="SUPFAM" id="SSF102198">
    <property type="entry name" value="Putative cyclase"/>
    <property type="match status" value="1"/>
</dbReference>
<keyword evidence="2" id="KW-1185">Reference proteome</keyword>
<dbReference type="InterPro" id="IPR037175">
    <property type="entry name" value="KFase_sf"/>
</dbReference>
<proteinExistence type="predicted"/>
<dbReference type="GO" id="GO:0004061">
    <property type="term" value="F:arylformamidase activity"/>
    <property type="evidence" value="ECO:0007669"/>
    <property type="project" value="InterPro"/>
</dbReference>
<protein>
    <submittedName>
        <fullName evidence="1">Kynurenine formamidase</fullName>
    </submittedName>
</protein>
<dbReference type="STRING" id="410764.GA0061103_0167"/>
<reference evidence="2" key="1">
    <citation type="submission" date="2016-08" db="EMBL/GenBank/DDBJ databases">
        <authorList>
            <person name="Varghese N."/>
            <person name="Submissions Spin"/>
        </authorList>
    </citation>
    <scope>NUCLEOTIDE SEQUENCE [LARGE SCALE GENOMIC DNA]</scope>
    <source>
        <strain evidence="2">HAMBI 2975</strain>
    </source>
</reference>
<name>A0A1C3X5F1_9HYPH</name>
<dbReference type="PANTHER" id="PTHR34861">
    <property type="match status" value="1"/>
</dbReference>
<dbReference type="OrthoDB" id="7067800at2"/>
<organism evidence="1 2">
    <name type="scientific">Rhizobium multihospitium</name>
    <dbReference type="NCBI Taxonomy" id="410764"/>
    <lineage>
        <taxon>Bacteria</taxon>
        <taxon>Pseudomonadati</taxon>
        <taxon>Pseudomonadota</taxon>
        <taxon>Alphaproteobacteria</taxon>
        <taxon>Hyphomicrobiales</taxon>
        <taxon>Rhizobiaceae</taxon>
        <taxon>Rhizobium/Agrobacterium group</taxon>
        <taxon>Rhizobium</taxon>
    </lineage>
</organism>
<accession>A0A1C3X5F1</accession>
<dbReference type="RefSeq" id="WP_092718327.1">
    <property type="nucleotide sequence ID" value="NZ_FMAG01000010.1"/>
</dbReference>
<dbReference type="Proteomes" id="UP000199101">
    <property type="component" value="Unassembled WGS sequence"/>
</dbReference>
<dbReference type="EMBL" id="FMAG01000010">
    <property type="protein sequence ID" value="SCB47461.1"/>
    <property type="molecule type" value="Genomic_DNA"/>
</dbReference>
<dbReference type="Gene3D" id="3.50.30.50">
    <property type="entry name" value="Putative cyclase"/>
    <property type="match status" value="1"/>
</dbReference>
<evidence type="ECO:0000313" key="1">
    <source>
        <dbReference type="EMBL" id="SCB47461.1"/>
    </source>
</evidence>
<evidence type="ECO:0000313" key="2">
    <source>
        <dbReference type="Proteomes" id="UP000199101"/>
    </source>
</evidence>
<gene>
    <name evidence="1" type="ORF">GA0061103_0167</name>
</gene>
<dbReference type="AlphaFoldDB" id="A0A1C3X5F1"/>
<dbReference type="InterPro" id="IPR007325">
    <property type="entry name" value="KFase/CYL"/>
</dbReference>
<sequence>MTLPKYHELPVDPSKPPRSAWGVWGDDDELGSLNLLGEEQVRRARDSIKSCETFSLNWHLEKPDPPLFGRHALEHHPFPIEGVGFDDCYDNFSTQASTQWDALSHIEHPKYGSYNGRTREQLSVEGGAHNGIHHYARKGIVGRGVLLDVAAYLAEQGRPVDCSKRQDFTVAELEATREWAGIRYEVGDILIVRTGWIGWYEQADGATRVAMAEGTPKTPGLAGGEDMAEYLWNSHFSAVTSDCPAVEAWPHEFEVDKYLHFRLIPLLGFALGEMWAVDGLAKACAQDRRYEFMITAAPLNKLGGVGSPGNVLAIR</sequence>
<dbReference type="GO" id="GO:0019441">
    <property type="term" value="P:L-tryptophan catabolic process to kynurenine"/>
    <property type="evidence" value="ECO:0007669"/>
    <property type="project" value="InterPro"/>
</dbReference>